<dbReference type="UniPathway" id="UPA00219"/>
<feature type="signal peptide" evidence="21">
    <location>
        <begin position="1"/>
        <end position="32"/>
    </location>
</feature>
<evidence type="ECO:0000256" key="16">
    <source>
        <dbReference type="ARBA" id="ARBA00034000"/>
    </source>
</evidence>
<accession>A0A2X4XNZ4</accession>
<evidence type="ECO:0000256" key="2">
    <source>
        <dbReference type="ARBA" id="ARBA00004417"/>
    </source>
</evidence>
<evidence type="ECO:0000256" key="3">
    <source>
        <dbReference type="ARBA" id="ARBA00004752"/>
    </source>
</evidence>
<comment type="function">
    <text evidence="1">Removes C-terminal D-alanyl residues from sugar-peptide cell wall precursors.</text>
</comment>
<organism evidence="23 24">
    <name type="scientific">Leminorella richardii</name>
    <dbReference type="NCBI Taxonomy" id="158841"/>
    <lineage>
        <taxon>Bacteria</taxon>
        <taxon>Pseudomonadati</taxon>
        <taxon>Pseudomonadota</taxon>
        <taxon>Gammaproteobacteria</taxon>
        <taxon>Enterobacterales</taxon>
        <taxon>Budviciaceae</taxon>
        <taxon>Leminorella</taxon>
    </lineage>
</organism>
<keyword evidence="9" id="KW-0645">Protease</keyword>
<dbReference type="InterPro" id="IPR001967">
    <property type="entry name" value="Peptidase_S11_N"/>
</dbReference>
<dbReference type="GO" id="GO:0009002">
    <property type="term" value="F:serine-type D-Ala-D-Ala carboxypeptidase activity"/>
    <property type="evidence" value="ECO:0007669"/>
    <property type="project" value="UniProtKB-EC"/>
</dbReference>
<dbReference type="InterPro" id="IPR012338">
    <property type="entry name" value="Beta-lactam/transpept-like"/>
</dbReference>
<evidence type="ECO:0000256" key="20">
    <source>
        <dbReference type="RuleBase" id="RU004016"/>
    </source>
</evidence>
<dbReference type="PANTHER" id="PTHR21581:SF27">
    <property type="entry name" value="D-ALANYL-D-ALANINE CARBOXYPEPTIDASE DACA"/>
    <property type="match status" value="1"/>
</dbReference>
<evidence type="ECO:0000256" key="4">
    <source>
        <dbReference type="ARBA" id="ARBA00007164"/>
    </source>
</evidence>
<keyword evidence="14" id="KW-0472">Membrane</keyword>
<evidence type="ECO:0000256" key="6">
    <source>
        <dbReference type="ARBA" id="ARBA00022475"/>
    </source>
</evidence>
<feature type="binding site" evidence="19">
    <location>
        <position position="247"/>
    </location>
    <ligand>
        <name>substrate</name>
    </ligand>
</feature>
<evidence type="ECO:0000256" key="9">
    <source>
        <dbReference type="ARBA" id="ARBA00022670"/>
    </source>
</evidence>
<dbReference type="InterPro" id="IPR015956">
    <property type="entry name" value="Peniciliin-bd_prot_C_sf"/>
</dbReference>
<evidence type="ECO:0000256" key="13">
    <source>
        <dbReference type="ARBA" id="ARBA00022984"/>
    </source>
</evidence>
<feature type="active site" description="Proton acceptor" evidence="18">
    <location>
        <position position="81"/>
    </location>
</feature>
<name>A0A2X4XNZ4_9GAMM</name>
<feature type="chain" id="PRO_5015867882" description="serine-type D-Ala-D-Ala carboxypeptidase" evidence="21">
    <location>
        <begin position="33"/>
        <end position="408"/>
    </location>
</feature>
<dbReference type="RefSeq" id="WP_111742071.1">
    <property type="nucleotide sequence ID" value="NZ_LR698987.1"/>
</dbReference>
<reference evidence="23 24" key="1">
    <citation type="submission" date="2018-06" db="EMBL/GenBank/DDBJ databases">
        <authorList>
            <consortium name="Pathogen Informatics"/>
            <person name="Doyle S."/>
        </authorList>
    </citation>
    <scope>NUCLEOTIDE SEQUENCE [LARGE SCALE GENOMIC DNA]</scope>
    <source>
        <strain evidence="23 24">NCTC12151</strain>
    </source>
</reference>
<proteinExistence type="inferred from homology"/>
<keyword evidence="13" id="KW-0573">Peptidoglycan synthesis</keyword>
<dbReference type="GO" id="GO:0006508">
    <property type="term" value="P:proteolysis"/>
    <property type="evidence" value="ECO:0007669"/>
    <property type="project" value="UniProtKB-KW"/>
</dbReference>
<comment type="subcellular location">
    <subcellularLocation>
        <location evidence="2">Cell inner membrane</location>
        <topology evidence="2">Peripheral membrane protein</topology>
    </subcellularLocation>
</comment>
<evidence type="ECO:0000259" key="22">
    <source>
        <dbReference type="SMART" id="SM00936"/>
    </source>
</evidence>
<dbReference type="AlphaFoldDB" id="A0A2X4XNZ4"/>
<dbReference type="InterPro" id="IPR012907">
    <property type="entry name" value="Peptidase_S11_C"/>
</dbReference>
<protein>
    <recommendedName>
        <fullName evidence="5">serine-type D-Ala-D-Ala carboxypeptidase</fullName>
        <ecNumber evidence="5">3.4.16.4</ecNumber>
    </recommendedName>
</protein>
<evidence type="ECO:0000256" key="7">
    <source>
        <dbReference type="ARBA" id="ARBA00022519"/>
    </source>
</evidence>
<dbReference type="Pfam" id="PF00768">
    <property type="entry name" value="Peptidase_S11"/>
    <property type="match status" value="1"/>
</dbReference>
<evidence type="ECO:0000256" key="17">
    <source>
        <dbReference type="ARBA" id="ARBA00060592"/>
    </source>
</evidence>
<keyword evidence="7" id="KW-0997">Cell inner membrane</keyword>
<dbReference type="SMART" id="SM00936">
    <property type="entry name" value="PBP5_C"/>
    <property type="match status" value="1"/>
</dbReference>
<evidence type="ECO:0000256" key="12">
    <source>
        <dbReference type="ARBA" id="ARBA00022960"/>
    </source>
</evidence>
<keyword evidence="10 21" id="KW-0732">Signal</keyword>
<dbReference type="Proteomes" id="UP000249005">
    <property type="component" value="Chromosome 1"/>
</dbReference>
<evidence type="ECO:0000256" key="5">
    <source>
        <dbReference type="ARBA" id="ARBA00012448"/>
    </source>
</evidence>
<evidence type="ECO:0000256" key="1">
    <source>
        <dbReference type="ARBA" id="ARBA00003217"/>
    </source>
</evidence>
<dbReference type="EC" id="3.4.16.4" evidence="5"/>
<evidence type="ECO:0000256" key="8">
    <source>
        <dbReference type="ARBA" id="ARBA00022645"/>
    </source>
</evidence>
<dbReference type="PANTHER" id="PTHR21581">
    <property type="entry name" value="D-ALANYL-D-ALANINE CARBOXYPEPTIDASE"/>
    <property type="match status" value="1"/>
</dbReference>
<comment type="pathway">
    <text evidence="17">Glycan biosynthesis.</text>
</comment>
<dbReference type="FunFam" id="2.60.410.10:FF:000001">
    <property type="entry name" value="D-alanyl-D-alanine carboxypeptidase dacA"/>
    <property type="match status" value="1"/>
</dbReference>
<keyword evidence="12" id="KW-0133">Cell shape</keyword>
<dbReference type="GO" id="GO:0005886">
    <property type="term" value="C:plasma membrane"/>
    <property type="evidence" value="ECO:0007669"/>
    <property type="project" value="UniProtKB-SubCell"/>
</dbReference>
<evidence type="ECO:0000256" key="10">
    <source>
        <dbReference type="ARBA" id="ARBA00022729"/>
    </source>
</evidence>
<evidence type="ECO:0000256" key="14">
    <source>
        <dbReference type="ARBA" id="ARBA00023136"/>
    </source>
</evidence>
<evidence type="ECO:0000256" key="19">
    <source>
        <dbReference type="PIRSR" id="PIRSR618044-2"/>
    </source>
</evidence>
<dbReference type="Gene3D" id="2.60.410.10">
    <property type="entry name" value="D-Ala-D-Ala carboxypeptidase, C-terminal domain"/>
    <property type="match status" value="1"/>
</dbReference>
<dbReference type="Gene3D" id="3.40.710.10">
    <property type="entry name" value="DD-peptidase/beta-lactamase superfamily"/>
    <property type="match status" value="1"/>
</dbReference>
<dbReference type="PRINTS" id="PR00725">
    <property type="entry name" value="DADACBPTASE1"/>
</dbReference>
<dbReference type="EMBL" id="LS483470">
    <property type="protein sequence ID" value="SQI41665.1"/>
    <property type="molecule type" value="Genomic_DNA"/>
</dbReference>
<dbReference type="NCBIfam" id="NF008059">
    <property type="entry name" value="PRK10793.1"/>
    <property type="match status" value="1"/>
</dbReference>
<keyword evidence="6" id="KW-1003">Cell membrane</keyword>
<dbReference type="Pfam" id="PF07943">
    <property type="entry name" value="PBP5_C"/>
    <property type="match status" value="1"/>
</dbReference>
<dbReference type="GO" id="GO:0009252">
    <property type="term" value="P:peptidoglycan biosynthetic process"/>
    <property type="evidence" value="ECO:0007669"/>
    <property type="project" value="UniProtKB-UniPathway"/>
</dbReference>
<dbReference type="OrthoDB" id="9795979at2"/>
<dbReference type="SUPFAM" id="SSF69189">
    <property type="entry name" value="Penicillin-binding protein associated domain"/>
    <property type="match status" value="1"/>
</dbReference>
<dbReference type="GO" id="GO:0071555">
    <property type="term" value="P:cell wall organization"/>
    <property type="evidence" value="ECO:0007669"/>
    <property type="project" value="UniProtKB-KW"/>
</dbReference>
<dbReference type="FunFam" id="3.40.710.10:FF:000001">
    <property type="entry name" value="D-alanyl-D-alanine serine-type carboxypeptidase"/>
    <property type="match status" value="1"/>
</dbReference>
<feature type="active site" evidence="18">
    <location>
        <position position="144"/>
    </location>
</feature>
<dbReference type="GO" id="GO:0008658">
    <property type="term" value="F:penicillin binding"/>
    <property type="evidence" value="ECO:0007669"/>
    <property type="project" value="UniProtKB-ARBA"/>
</dbReference>
<evidence type="ECO:0000256" key="18">
    <source>
        <dbReference type="PIRSR" id="PIRSR618044-1"/>
    </source>
</evidence>
<dbReference type="SUPFAM" id="SSF56601">
    <property type="entry name" value="beta-lactamase/transpeptidase-like"/>
    <property type="match status" value="1"/>
</dbReference>
<dbReference type="GO" id="GO:0042803">
    <property type="term" value="F:protein homodimerization activity"/>
    <property type="evidence" value="ECO:0007669"/>
    <property type="project" value="UniProtKB-ARBA"/>
</dbReference>
<keyword evidence="8 23" id="KW-0121">Carboxypeptidase</keyword>
<comment type="pathway">
    <text evidence="3">Cell wall biogenesis; peptidoglycan biosynthesis.</text>
</comment>
<dbReference type="GO" id="GO:0008360">
    <property type="term" value="P:regulation of cell shape"/>
    <property type="evidence" value="ECO:0007669"/>
    <property type="project" value="UniProtKB-KW"/>
</dbReference>
<keyword evidence="15" id="KW-0961">Cell wall biogenesis/degradation</keyword>
<keyword evidence="11 23" id="KW-0378">Hydrolase</keyword>
<sequence>MKPIFAHQNVSHPLMKSLALSALIAFSGAAAADPNDVNLTTVIPAVPQIDAESYILMDYNSGKVLAEMNADARRDPASLTKMMTSYVIGQSIRAGKISLDDQVTISKEAWATGNPVFKGSSLMFLQAGTQVKVADLNRGIIIQSGNDACVAMAEHVAGSQDAFVNIMNNYVQALGLKNTRFETVHGLDAPGQYSSARDMAILGQAIIRDVPEEYSVYKEKEFYFNNIKQQNRNGLLWDTGLNVDGIKTGHTSAAGYNLVASATEGNTRLISVVMGGRTFKGREAESKKLLTWGFRFFETVTPLAAGKEFASEPVWFGDTDRVQLGIDKNAALTIPRGRLNDLKASYTLTDPEINAPLTKGQVVGTINFQLDGKTIEQRPLVVLNEVQEGGFFGRMVDHVKLMFHRWFG</sequence>
<feature type="active site" description="Acyl-ester intermediate" evidence="18">
    <location>
        <position position="78"/>
    </location>
</feature>
<evidence type="ECO:0000313" key="23">
    <source>
        <dbReference type="EMBL" id="SQI41665.1"/>
    </source>
</evidence>
<dbReference type="InterPro" id="IPR037167">
    <property type="entry name" value="Peptidase_S11_C_sf"/>
</dbReference>
<dbReference type="KEGG" id="lri:NCTC12151_02249"/>
<keyword evidence="24" id="KW-1185">Reference proteome</keyword>
<evidence type="ECO:0000313" key="24">
    <source>
        <dbReference type="Proteomes" id="UP000249005"/>
    </source>
</evidence>
<dbReference type="InterPro" id="IPR018044">
    <property type="entry name" value="Peptidase_S11"/>
</dbReference>
<feature type="domain" description="Peptidase S11 D-Ala-D-Ala carboxypeptidase A C-terminal" evidence="22">
    <location>
        <begin position="297"/>
        <end position="388"/>
    </location>
</feature>
<comment type="similarity">
    <text evidence="4 20">Belongs to the peptidase S11 family.</text>
</comment>
<comment type="catalytic activity">
    <reaction evidence="16">
        <text>Preferential cleavage: (Ac)2-L-Lys-D-Ala-|-D-Ala. Also transpeptidation of peptidyl-alanyl moieties that are N-acyl substituents of D-alanine.</text>
        <dbReference type="EC" id="3.4.16.4"/>
    </reaction>
</comment>
<gene>
    <name evidence="23" type="primary">dacA</name>
    <name evidence="23" type="ORF">NCTC12151_02249</name>
</gene>
<evidence type="ECO:0000256" key="15">
    <source>
        <dbReference type="ARBA" id="ARBA00023316"/>
    </source>
</evidence>
<dbReference type="GO" id="GO:0030288">
    <property type="term" value="C:outer membrane-bounded periplasmic space"/>
    <property type="evidence" value="ECO:0007669"/>
    <property type="project" value="UniProtKB-ARBA"/>
</dbReference>
<evidence type="ECO:0000256" key="11">
    <source>
        <dbReference type="ARBA" id="ARBA00022801"/>
    </source>
</evidence>
<evidence type="ECO:0000256" key="21">
    <source>
        <dbReference type="SAM" id="SignalP"/>
    </source>
</evidence>